<sequence>MSQTAIDKVNNNCHQQLECKQLRRAVKWICLHPLCNSFLEMCDSCYPIHIEFHKQNKLFQEADFQNPLNRLEQQKDNVNKILIKVQSELQAIREKINQEIQSFAKQESPPLPIVQELTSVKDAIIKLFDDLIDKLQEESHLKKRDMLRAIHEEVTTKITETLEYQNMLSNPETQLQSMRDVIIFDLEYQTQIQRSRMEQVLDELAIKNDERKIDEDVVLRIISSVRKDIEQIILKPSNIQTQKQNIKKQIDNSQQCKNWLFYFEPYTKNFHYLNVQDSNPTFKTHTLAIDFLISPGNRSILAKDNQIYLVGGYDPKQINLENEQQYKYVYKLNLERLTLSKVSSLITLRHSFGLCQLQNYLYVVGGYNYIEGSLAKCEKIPLDNEAYNSSIPINNLQKRSCYLTVCSWRNSILVKYGGILHDQSFQATNGKQEQQIVLSDYLTEFYLPDQDFWVQMQTLNYPCTFLSNSIEINGQIIIFGGITLDKIKKKSTSKNEDKVITTNSLIKIKAYNVESLDIEISKSSSVFDPCYSMFQPLLKETSNSKKKRIYFLAQDNLDFKNHTLKPFLRYFDI</sequence>
<evidence type="ECO:0000313" key="3">
    <source>
        <dbReference type="EMBL" id="EAR85007.2"/>
    </source>
</evidence>
<gene>
    <name evidence="3" type="ORF">TTHERM_00529590</name>
</gene>
<dbReference type="EMBL" id="GG662522">
    <property type="protein sequence ID" value="EAR85007.2"/>
    <property type="molecule type" value="Genomic_DNA"/>
</dbReference>
<dbReference type="InterPro" id="IPR015915">
    <property type="entry name" value="Kelch-typ_b-propeller"/>
</dbReference>
<keyword evidence="1" id="KW-0880">Kelch repeat</keyword>
<evidence type="ECO:0000256" key="2">
    <source>
        <dbReference type="ARBA" id="ARBA00022737"/>
    </source>
</evidence>
<dbReference type="GeneID" id="7837821"/>
<keyword evidence="2" id="KW-0677">Repeat</keyword>
<keyword evidence="4" id="KW-1185">Reference proteome</keyword>
<dbReference type="STRING" id="312017.I7M6D5"/>
<dbReference type="Proteomes" id="UP000009168">
    <property type="component" value="Unassembled WGS sequence"/>
</dbReference>
<reference evidence="4" key="1">
    <citation type="journal article" date="2006" name="PLoS Biol.">
        <title>Macronuclear genome sequence of the ciliate Tetrahymena thermophila, a model eukaryote.</title>
        <authorList>
            <person name="Eisen J.A."/>
            <person name="Coyne R.S."/>
            <person name="Wu M."/>
            <person name="Wu D."/>
            <person name="Thiagarajan M."/>
            <person name="Wortman J.R."/>
            <person name="Badger J.H."/>
            <person name="Ren Q."/>
            <person name="Amedeo P."/>
            <person name="Jones K.M."/>
            <person name="Tallon L.J."/>
            <person name="Delcher A.L."/>
            <person name="Salzberg S.L."/>
            <person name="Silva J.C."/>
            <person name="Haas B.J."/>
            <person name="Majoros W.H."/>
            <person name="Farzad M."/>
            <person name="Carlton J.M."/>
            <person name="Smith R.K. Jr."/>
            <person name="Garg J."/>
            <person name="Pearlman R.E."/>
            <person name="Karrer K.M."/>
            <person name="Sun L."/>
            <person name="Manning G."/>
            <person name="Elde N.C."/>
            <person name="Turkewitz A.P."/>
            <person name="Asai D.J."/>
            <person name="Wilkes D.E."/>
            <person name="Wang Y."/>
            <person name="Cai H."/>
            <person name="Collins K."/>
            <person name="Stewart B.A."/>
            <person name="Lee S.R."/>
            <person name="Wilamowska K."/>
            <person name="Weinberg Z."/>
            <person name="Ruzzo W.L."/>
            <person name="Wloga D."/>
            <person name="Gaertig J."/>
            <person name="Frankel J."/>
            <person name="Tsao C.-C."/>
            <person name="Gorovsky M.A."/>
            <person name="Keeling P.J."/>
            <person name="Waller R.F."/>
            <person name="Patron N.J."/>
            <person name="Cherry J.M."/>
            <person name="Stover N.A."/>
            <person name="Krieger C.J."/>
            <person name="del Toro C."/>
            <person name="Ryder H.F."/>
            <person name="Williamson S.C."/>
            <person name="Barbeau R.A."/>
            <person name="Hamilton E.P."/>
            <person name="Orias E."/>
        </authorList>
    </citation>
    <scope>NUCLEOTIDE SEQUENCE [LARGE SCALE GENOMIC DNA]</scope>
    <source>
        <strain evidence="4">SB210</strain>
    </source>
</reference>
<dbReference type="eggNOG" id="ENOG502SJNV">
    <property type="taxonomic scope" value="Eukaryota"/>
</dbReference>
<evidence type="ECO:0000256" key="1">
    <source>
        <dbReference type="ARBA" id="ARBA00022441"/>
    </source>
</evidence>
<dbReference type="PANTHER" id="PTHR46344">
    <property type="entry name" value="OS02G0202900 PROTEIN"/>
    <property type="match status" value="1"/>
</dbReference>
<protein>
    <submittedName>
        <fullName evidence="3">Kelch motif protein</fullName>
    </submittedName>
</protein>
<dbReference type="PANTHER" id="PTHR46344:SF27">
    <property type="entry name" value="KELCH REPEAT SUPERFAMILY PROTEIN"/>
    <property type="match status" value="1"/>
</dbReference>
<dbReference type="OrthoDB" id="291087at2759"/>
<dbReference type="RefSeq" id="XP_001032670.2">
    <property type="nucleotide sequence ID" value="XM_001032670.2"/>
</dbReference>
<name>I7M6D5_TETTS</name>
<dbReference type="SUPFAM" id="SSF117281">
    <property type="entry name" value="Kelch motif"/>
    <property type="match status" value="1"/>
</dbReference>
<accession>I7M6D5</accession>
<organism evidence="3 4">
    <name type="scientific">Tetrahymena thermophila (strain SB210)</name>
    <dbReference type="NCBI Taxonomy" id="312017"/>
    <lineage>
        <taxon>Eukaryota</taxon>
        <taxon>Sar</taxon>
        <taxon>Alveolata</taxon>
        <taxon>Ciliophora</taxon>
        <taxon>Intramacronucleata</taxon>
        <taxon>Oligohymenophorea</taxon>
        <taxon>Hymenostomatida</taxon>
        <taxon>Tetrahymenina</taxon>
        <taxon>Tetrahymenidae</taxon>
        <taxon>Tetrahymena</taxon>
    </lineage>
</organism>
<dbReference type="KEGG" id="tet:TTHERM_00529590"/>
<dbReference type="Gene3D" id="2.120.10.80">
    <property type="entry name" value="Kelch-type beta propeller"/>
    <property type="match status" value="1"/>
</dbReference>
<proteinExistence type="predicted"/>
<evidence type="ECO:0000313" key="4">
    <source>
        <dbReference type="Proteomes" id="UP000009168"/>
    </source>
</evidence>
<dbReference type="AlphaFoldDB" id="I7M6D5"/>
<dbReference type="InParanoid" id="I7M6D5"/>